<dbReference type="Gene3D" id="1.10.510.10">
    <property type="entry name" value="Transferase(Phosphotransferase) domain 1"/>
    <property type="match status" value="1"/>
</dbReference>
<comment type="caution">
    <text evidence="12">The sequence shown here is derived from an EMBL/GenBank/DDBJ whole genome shotgun (WGS) entry which is preliminary data.</text>
</comment>
<evidence type="ECO:0000256" key="2">
    <source>
        <dbReference type="ARBA" id="ARBA00012513"/>
    </source>
</evidence>
<evidence type="ECO:0000256" key="1">
    <source>
        <dbReference type="ARBA" id="ARBA00010886"/>
    </source>
</evidence>
<evidence type="ECO:0000256" key="10">
    <source>
        <dbReference type="SAM" id="MobiDB-lite"/>
    </source>
</evidence>
<feature type="non-terminal residue" evidence="12">
    <location>
        <position position="572"/>
    </location>
</feature>
<accession>A0AAE0VQN5</accession>
<evidence type="ECO:0000256" key="3">
    <source>
        <dbReference type="ARBA" id="ARBA00022527"/>
    </source>
</evidence>
<comment type="catalytic activity">
    <reaction evidence="9">
        <text>L-seryl-[protein] + ATP = O-phospho-L-seryl-[protein] + ADP + H(+)</text>
        <dbReference type="Rhea" id="RHEA:17989"/>
        <dbReference type="Rhea" id="RHEA-COMP:9863"/>
        <dbReference type="Rhea" id="RHEA-COMP:11604"/>
        <dbReference type="ChEBI" id="CHEBI:15378"/>
        <dbReference type="ChEBI" id="CHEBI:29999"/>
        <dbReference type="ChEBI" id="CHEBI:30616"/>
        <dbReference type="ChEBI" id="CHEBI:83421"/>
        <dbReference type="ChEBI" id="CHEBI:456216"/>
        <dbReference type="EC" id="2.7.11.1"/>
    </reaction>
</comment>
<dbReference type="AlphaFoldDB" id="A0AAE0VQN5"/>
<dbReference type="GO" id="GO:0004674">
    <property type="term" value="F:protein serine/threonine kinase activity"/>
    <property type="evidence" value="ECO:0007669"/>
    <property type="project" value="UniProtKB-KW"/>
</dbReference>
<feature type="domain" description="Protein kinase" evidence="11">
    <location>
        <begin position="1"/>
        <end position="155"/>
    </location>
</feature>
<keyword evidence="6" id="KW-0418">Kinase</keyword>
<evidence type="ECO:0000256" key="4">
    <source>
        <dbReference type="ARBA" id="ARBA00022679"/>
    </source>
</evidence>
<keyword evidence="5" id="KW-0547">Nucleotide-binding</keyword>
<evidence type="ECO:0000256" key="9">
    <source>
        <dbReference type="ARBA" id="ARBA00048679"/>
    </source>
</evidence>
<reference evidence="12" key="2">
    <citation type="journal article" date="2021" name="Genome Biol. Evol.">
        <title>Developing a high-quality reference genome for a parasitic bivalve with doubly uniparental inheritance (Bivalvia: Unionida).</title>
        <authorList>
            <person name="Smith C.H."/>
        </authorList>
    </citation>
    <scope>NUCLEOTIDE SEQUENCE</scope>
    <source>
        <strain evidence="12">CHS0354</strain>
        <tissue evidence="12">Mantle</tissue>
    </source>
</reference>
<proteinExistence type="inferred from homology"/>
<evidence type="ECO:0000256" key="7">
    <source>
        <dbReference type="ARBA" id="ARBA00022840"/>
    </source>
</evidence>
<evidence type="ECO:0000256" key="8">
    <source>
        <dbReference type="ARBA" id="ARBA00047899"/>
    </source>
</evidence>
<reference evidence="12" key="1">
    <citation type="journal article" date="2021" name="Genome Biol. Evol.">
        <title>A High-Quality Reference Genome for a Parasitic Bivalve with Doubly Uniparental Inheritance (Bivalvia: Unionida).</title>
        <authorList>
            <person name="Smith C.H."/>
        </authorList>
    </citation>
    <scope>NUCLEOTIDE SEQUENCE</scope>
    <source>
        <strain evidence="12">CHS0354</strain>
    </source>
</reference>
<dbReference type="SUPFAM" id="SSF56112">
    <property type="entry name" value="Protein kinase-like (PK-like)"/>
    <property type="match status" value="1"/>
</dbReference>
<evidence type="ECO:0000256" key="5">
    <source>
        <dbReference type="ARBA" id="ARBA00022741"/>
    </source>
</evidence>
<keyword evidence="13" id="KW-1185">Reference proteome</keyword>
<keyword evidence="4" id="KW-0808">Transferase</keyword>
<evidence type="ECO:0000313" key="12">
    <source>
        <dbReference type="EMBL" id="KAK3586649.1"/>
    </source>
</evidence>
<reference evidence="12" key="3">
    <citation type="submission" date="2023-05" db="EMBL/GenBank/DDBJ databases">
        <authorList>
            <person name="Smith C.H."/>
        </authorList>
    </citation>
    <scope>NUCLEOTIDE SEQUENCE</scope>
    <source>
        <strain evidence="12">CHS0354</strain>
        <tissue evidence="12">Mantle</tissue>
    </source>
</reference>
<organism evidence="12 13">
    <name type="scientific">Potamilus streckersoni</name>
    <dbReference type="NCBI Taxonomy" id="2493646"/>
    <lineage>
        <taxon>Eukaryota</taxon>
        <taxon>Metazoa</taxon>
        <taxon>Spiralia</taxon>
        <taxon>Lophotrochozoa</taxon>
        <taxon>Mollusca</taxon>
        <taxon>Bivalvia</taxon>
        <taxon>Autobranchia</taxon>
        <taxon>Heteroconchia</taxon>
        <taxon>Palaeoheterodonta</taxon>
        <taxon>Unionida</taxon>
        <taxon>Unionoidea</taxon>
        <taxon>Unionidae</taxon>
        <taxon>Ambleminae</taxon>
        <taxon>Lampsilini</taxon>
        <taxon>Potamilus</taxon>
    </lineage>
</organism>
<dbReference type="PROSITE" id="PS50011">
    <property type="entry name" value="PROTEIN_KINASE_DOM"/>
    <property type="match status" value="1"/>
</dbReference>
<dbReference type="Pfam" id="PF00069">
    <property type="entry name" value="Pkinase"/>
    <property type="match status" value="1"/>
</dbReference>
<evidence type="ECO:0000313" key="13">
    <source>
        <dbReference type="Proteomes" id="UP001195483"/>
    </source>
</evidence>
<dbReference type="PROSITE" id="PS00108">
    <property type="entry name" value="PROTEIN_KINASE_ST"/>
    <property type="match status" value="1"/>
</dbReference>
<dbReference type="EC" id="2.7.11.1" evidence="2"/>
<dbReference type="SMART" id="SM00220">
    <property type="entry name" value="S_TKc"/>
    <property type="match status" value="1"/>
</dbReference>
<evidence type="ECO:0000256" key="6">
    <source>
        <dbReference type="ARBA" id="ARBA00022777"/>
    </source>
</evidence>
<protein>
    <recommendedName>
        <fullName evidence="2">non-specific serine/threonine protein kinase</fullName>
        <ecNumber evidence="2">2.7.11.1</ecNumber>
    </recommendedName>
</protein>
<comment type="catalytic activity">
    <reaction evidence="8">
        <text>L-threonyl-[protein] + ATP = O-phospho-L-threonyl-[protein] + ADP + H(+)</text>
        <dbReference type="Rhea" id="RHEA:46608"/>
        <dbReference type="Rhea" id="RHEA-COMP:11060"/>
        <dbReference type="Rhea" id="RHEA-COMP:11605"/>
        <dbReference type="ChEBI" id="CHEBI:15378"/>
        <dbReference type="ChEBI" id="CHEBI:30013"/>
        <dbReference type="ChEBI" id="CHEBI:30616"/>
        <dbReference type="ChEBI" id="CHEBI:61977"/>
        <dbReference type="ChEBI" id="CHEBI:456216"/>
        <dbReference type="EC" id="2.7.11.1"/>
    </reaction>
</comment>
<evidence type="ECO:0000259" key="11">
    <source>
        <dbReference type="PROSITE" id="PS50011"/>
    </source>
</evidence>
<dbReference type="PANTHER" id="PTHR44899">
    <property type="entry name" value="CAMK FAMILY PROTEIN KINASE"/>
    <property type="match status" value="1"/>
</dbReference>
<keyword evidence="3" id="KW-0723">Serine/threonine-protein kinase</keyword>
<dbReference type="InterPro" id="IPR051131">
    <property type="entry name" value="NEK_Ser/Thr_kinase_NIMA"/>
</dbReference>
<dbReference type="PANTHER" id="PTHR44899:SF3">
    <property type="entry name" value="SERINE_THREONINE-PROTEIN KINASE NEK1"/>
    <property type="match status" value="1"/>
</dbReference>
<dbReference type="GO" id="GO:0005524">
    <property type="term" value="F:ATP binding"/>
    <property type="evidence" value="ECO:0007669"/>
    <property type="project" value="UniProtKB-KW"/>
</dbReference>
<sequence length="572" mass="64468">TVLDWFIQVCQALKYIHDKNILHRDLKAQNVFLTSHGIIKVGDFGIARMLRNQDDHAVTTIGTPLYISPEICLRKPYNSKSDMWAAGCLLYELCCLRAPFDGPDLTSLIMKIVSGQYPPIPEHFGPFLSNIITQLLESDTEKRLSAAEVLTVPEIMAIIERQSKQLQQHKPRSHSVSVDKSPSESRVKPRAPSCGDTVLKFKRRQWKDLPPVTIKVDTAEVVHKRDDRFKEEKENVESPQNARKQKAVPHVLGNLPGREPAAPHGFGNLPNREQALPHGLGNLPSRGQEKALQINETESDNDANEKVKDNVKNKDNLVGDGEINANDIFRDRTNIPSYDKVNRKWDDRDQNSPNTLNCVMKESKSPCCILNRETFIVRTPMLRHLSKVSPILSGTIRRQKEVFSVERNSQPQSTKKPGPQMCLIDEMIPPNTSLCTPLENQEPESEDSHYDSGEVFGACQDHSVVIKSKKNGKIDSRTFVIQKTGSNDSKTTLSADVNQMIYMALSFCENDPDLGKEMLERSLGQIVGPHKHLLDRVKRSLVTRISYQDLLKNLDDAEVAALPIVFQILAWK</sequence>
<dbReference type="InterPro" id="IPR011009">
    <property type="entry name" value="Kinase-like_dom_sf"/>
</dbReference>
<dbReference type="InterPro" id="IPR000719">
    <property type="entry name" value="Prot_kinase_dom"/>
</dbReference>
<feature type="region of interest" description="Disordered" evidence="10">
    <location>
        <begin position="163"/>
        <end position="194"/>
    </location>
</feature>
<dbReference type="Proteomes" id="UP001195483">
    <property type="component" value="Unassembled WGS sequence"/>
</dbReference>
<dbReference type="EMBL" id="JAEAOA010001434">
    <property type="protein sequence ID" value="KAK3586649.1"/>
    <property type="molecule type" value="Genomic_DNA"/>
</dbReference>
<name>A0AAE0VQN5_9BIVA</name>
<keyword evidence="7" id="KW-0067">ATP-binding</keyword>
<gene>
    <name evidence="12" type="ORF">CHS0354_024255</name>
</gene>
<dbReference type="InterPro" id="IPR008271">
    <property type="entry name" value="Ser/Thr_kinase_AS"/>
</dbReference>
<comment type="similarity">
    <text evidence="1">Belongs to the protein kinase superfamily. NEK Ser/Thr protein kinase family. NIMA subfamily.</text>
</comment>